<gene>
    <name evidence="1" type="ORF">N0A02_33075</name>
</gene>
<organism evidence="1 2">
    <name type="scientific">Paraburkholderia acidicola</name>
    <dbReference type="NCBI Taxonomy" id="1912599"/>
    <lineage>
        <taxon>Bacteria</taxon>
        <taxon>Pseudomonadati</taxon>
        <taxon>Pseudomonadota</taxon>
        <taxon>Betaproteobacteria</taxon>
        <taxon>Burkholderiales</taxon>
        <taxon>Burkholderiaceae</taxon>
        <taxon>Paraburkholderia</taxon>
    </lineage>
</organism>
<protein>
    <recommendedName>
        <fullName evidence="3">Fis family transcriptional regulator</fullName>
    </recommendedName>
</protein>
<evidence type="ECO:0008006" key="3">
    <source>
        <dbReference type="Google" id="ProtNLM"/>
    </source>
</evidence>
<geneLocation type="plasmid" evidence="1">
    <name>pl1</name>
</geneLocation>
<dbReference type="RefSeq" id="WP_349545896.1">
    <property type="nucleotide sequence ID" value="NZ_JAOALG010000003.1"/>
</dbReference>
<dbReference type="Proteomes" id="UP001469089">
    <property type="component" value="Unassembled WGS sequence"/>
</dbReference>
<evidence type="ECO:0000313" key="1">
    <source>
        <dbReference type="EMBL" id="MEQ5844296.1"/>
    </source>
</evidence>
<keyword evidence="1" id="KW-0614">Plasmid</keyword>
<dbReference type="EMBL" id="JAOALG010000003">
    <property type="protein sequence ID" value="MEQ5844296.1"/>
    <property type="molecule type" value="Genomic_DNA"/>
</dbReference>
<comment type="caution">
    <text evidence="1">The sequence shown here is derived from an EMBL/GenBank/DDBJ whole genome shotgun (WGS) entry which is preliminary data.</text>
</comment>
<name>A0ABV1LZM4_9BURK</name>
<proteinExistence type="predicted"/>
<sequence>MARPLKIRSGRPAMPKAMLLPLSTEHVRHLQLQHHLALAALSSSRGDVEQLACLTGVVHLSYFLRDPNVPDAPDDGLALLQHAETALDACLARAAQGEAWSLQADEQDAIAQLLIEHDAQLASVRMHRYLEAWERVQRVTATGARSPLPTAGQGVGQGTIST</sequence>
<reference evidence="1 2" key="1">
    <citation type="journal article" date="2024" name="Chem. Sci.">
        <title>Discovery of a lagriamide polyketide by integrated genome mining, isotopic labeling, and untargeted metabolomics.</title>
        <authorList>
            <person name="Fergusson C.H."/>
            <person name="Saulog J."/>
            <person name="Paulo B.S."/>
            <person name="Wilson D.M."/>
            <person name="Liu D.Y."/>
            <person name="Morehouse N.J."/>
            <person name="Waterworth S."/>
            <person name="Barkei J."/>
            <person name="Gray C.A."/>
            <person name="Kwan J.C."/>
            <person name="Eustaquio A.S."/>
            <person name="Linington R.G."/>
        </authorList>
    </citation>
    <scope>NUCLEOTIDE SEQUENCE [LARGE SCALE GENOMIC DNA]</scope>
    <source>
        <strain evidence="1 2">RL17-338-BIF-B</strain>
    </source>
</reference>
<keyword evidence="2" id="KW-1185">Reference proteome</keyword>
<accession>A0ABV1LZM4</accession>
<evidence type="ECO:0000313" key="2">
    <source>
        <dbReference type="Proteomes" id="UP001469089"/>
    </source>
</evidence>